<comment type="caution">
    <text evidence="1">The sequence shown here is derived from an EMBL/GenBank/DDBJ whole genome shotgun (WGS) entry which is preliminary data.</text>
</comment>
<sequence length="113" mass="12199">MSDTLASGILVSALLRRVNDAGGMGMVRARGDADSGAILMILNDGPGRSRLVERGRDSLGKRALIAAGPSGASDPMACDTYWRRRRERDPDLWVIELDIPSAERFAAETILDD</sequence>
<dbReference type="EMBL" id="BNAQ01000003">
    <property type="protein sequence ID" value="GHH18662.1"/>
    <property type="molecule type" value="Genomic_DNA"/>
</dbReference>
<dbReference type="Pfam" id="PF07372">
    <property type="entry name" value="DUF1491"/>
    <property type="match status" value="1"/>
</dbReference>
<dbReference type="RefSeq" id="WP_189676521.1">
    <property type="nucleotide sequence ID" value="NZ_BNAQ01000003.1"/>
</dbReference>
<evidence type="ECO:0000313" key="2">
    <source>
        <dbReference type="Proteomes" id="UP000652430"/>
    </source>
</evidence>
<dbReference type="InterPro" id="IPR009964">
    <property type="entry name" value="DUF1491"/>
</dbReference>
<organism evidence="1 2">
    <name type="scientific">Sphingomonas glacialis</name>
    <dbReference type="NCBI Taxonomy" id="658225"/>
    <lineage>
        <taxon>Bacteria</taxon>
        <taxon>Pseudomonadati</taxon>
        <taxon>Pseudomonadota</taxon>
        <taxon>Alphaproteobacteria</taxon>
        <taxon>Sphingomonadales</taxon>
        <taxon>Sphingomonadaceae</taxon>
        <taxon>Sphingomonas</taxon>
    </lineage>
</organism>
<proteinExistence type="predicted"/>
<keyword evidence="2" id="KW-1185">Reference proteome</keyword>
<gene>
    <name evidence="1" type="ORF">GCM10008023_24870</name>
</gene>
<dbReference type="Proteomes" id="UP000652430">
    <property type="component" value="Unassembled WGS sequence"/>
</dbReference>
<reference evidence="2" key="1">
    <citation type="journal article" date="2019" name="Int. J. Syst. Evol. Microbiol.">
        <title>The Global Catalogue of Microorganisms (GCM) 10K type strain sequencing project: providing services to taxonomists for standard genome sequencing and annotation.</title>
        <authorList>
            <consortium name="The Broad Institute Genomics Platform"/>
            <consortium name="The Broad Institute Genome Sequencing Center for Infectious Disease"/>
            <person name="Wu L."/>
            <person name="Ma J."/>
        </authorList>
    </citation>
    <scope>NUCLEOTIDE SEQUENCE [LARGE SCALE GENOMIC DNA]</scope>
    <source>
        <strain evidence="2">CGMCC 1.8957</strain>
    </source>
</reference>
<name>A0ABQ3LK37_9SPHN</name>
<evidence type="ECO:0000313" key="1">
    <source>
        <dbReference type="EMBL" id="GHH18662.1"/>
    </source>
</evidence>
<protein>
    <recommendedName>
        <fullName evidence="3">DUF1491 family protein</fullName>
    </recommendedName>
</protein>
<evidence type="ECO:0008006" key="3">
    <source>
        <dbReference type="Google" id="ProtNLM"/>
    </source>
</evidence>
<dbReference type="Gene3D" id="3.40.1530.20">
    <property type="entry name" value="Protein of unknown function (DUF1491)"/>
    <property type="match status" value="1"/>
</dbReference>
<accession>A0ABQ3LK37</accession>